<dbReference type="RefSeq" id="XP_046076823.1">
    <property type="nucleotide sequence ID" value="XM_046210505.1"/>
</dbReference>
<evidence type="ECO:0000313" key="4">
    <source>
        <dbReference type="Proteomes" id="UP001201262"/>
    </source>
</evidence>
<reference evidence="3" key="1">
    <citation type="submission" date="2021-12" db="EMBL/GenBank/DDBJ databases">
        <title>Convergent genome expansion in fungi linked to evolution of root-endophyte symbiosis.</title>
        <authorList>
            <consortium name="DOE Joint Genome Institute"/>
            <person name="Ke Y.-H."/>
            <person name="Bonito G."/>
            <person name="Liao H.-L."/>
            <person name="Looney B."/>
            <person name="Rojas-Flechas A."/>
            <person name="Nash J."/>
            <person name="Hameed K."/>
            <person name="Schadt C."/>
            <person name="Martin F."/>
            <person name="Crous P.W."/>
            <person name="Miettinen O."/>
            <person name="Magnuson J.K."/>
            <person name="Labbe J."/>
            <person name="Jacobson D."/>
            <person name="Doktycz M.J."/>
            <person name="Veneault-Fourrey C."/>
            <person name="Kuo A."/>
            <person name="Mondo S."/>
            <person name="Calhoun S."/>
            <person name="Riley R."/>
            <person name="Ohm R."/>
            <person name="LaButti K."/>
            <person name="Andreopoulos B."/>
            <person name="Pangilinan J."/>
            <person name="Nolan M."/>
            <person name="Tritt A."/>
            <person name="Clum A."/>
            <person name="Lipzen A."/>
            <person name="Daum C."/>
            <person name="Barry K."/>
            <person name="Grigoriev I.V."/>
            <person name="Vilgalys R."/>
        </authorList>
    </citation>
    <scope>NUCLEOTIDE SEQUENCE</scope>
    <source>
        <strain evidence="3">PMI_201</strain>
    </source>
</reference>
<dbReference type="GO" id="GO:0070072">
    <property type="term" value="P:vacuolar proton-transporting V-type ATPase complex assembly"/>
    <property type="evidence" value="ECO:0007669"/>
    <property type="project" value="InterPro"/>
</dbReference>
<dbReference type="GO" id="GO:0051082">
    <property type="term" value="F:unfolded protein binding"/>
    <property type="evidence" value="ECO:0007669"/>
    <property type="project" value="TreeGrafter"/>
</dbReference>
<feature type="region of interest" description="Disordered" evidence="2">
    <location>
        <begin position="118"/>
        <end position="204"/>
    </location>
</feature>
<sequence>MAQIPTPPLSRESSVQPVKVAGYVSDDKVQQLDKLLEHYLQLIDRHQKLQEQLGKNLSSGVFSLTYANYCSPTRRFGEDYYDERMKATRRLEITSHSLAGLQAGSKWEVPEYKVEYESVLPPKDKQGTSRSKQETEKAPPGSEKSNNHDDQQSASSGTEADGQEPEILTPSTSSESQDIVDNDGPETKSQTGARKPFRSDDPISWYGILVPPSLRSAQKSFTEAIDSDIPQLASVLGEMRCVENLVRELRKEIEAT</sequence>
<dbReference type="Proteomes" id="UP001201262">
    <property type="component" value="Unassembled WGS sequence"/>
</dbReference>
<evidence type="ECO:0000313" key="3">
    <source>
        <dbReference type="EMBL" id="KAH8703805.1"/>
    </source>
</evidence>
<evidence type="ECO:0000256" key="2">
    <source>
        <dbReference type="SAM" id="MobiDB-lite"/>
    </source>
</evidence>
<dbReference type="InterPro" id="IPR040357">
    <property type="entry name" value="Vma22/CCDC115"/>
</dbReference>
<dbReference type="Pfam" id="PF21730">
    <property type="entry name" value="Vma22_CCDC115"/>
    <property type="match status" value="1"/>
</dbReference>
<proteinExistence type="predicted"/>
<dbReference type="GeneID" id="70240792"/>
<dbReference type="GO" id="GO:1990871">
    <property type="term" value="C:Vma12-Vma22 assembly complex"/>
    <property type="evidence" value="ECO:0007669"/>
    <property type="project" value="TreeGrafter"/>
</dbReference>
<gene>
    <name evidence="3" type="ORF">BGW36DRAFT_287395</name>
</gene>
<dbReference type="PANTHER" id="PTHR31996">
    <property type="entry name" value="COILED-COIL DOMAIN-CONTAINING PROTEIN 115"/>
    <property type="match status" value="1"/>
</dbReference>
<dbReference type="AlphaFoldDB" id="A0AAD4Q598"/>
<evidence type="ECO:0000256" key="1">
    <source>
        <dbReference type="ARBA" id="ARBA00093634"/>
    </source>
</evidence>
<organism evidence="3 4">
    <name type="scientific">Talaromyces proteolyticus</name>
    <dbReference type="NCBI Taxonomy" id="1131652"/>
    <lineage>
        <taxon>Eukaryota</taxon>
        <taxon>Fungi</taxon>
        <taxon>Dikarya</taxon>
        <taxon>Ascomycota</taxon>
        <taxon>Pezizomycotina</taxon>
        <taxon>Eurotiomycetes</taxon>
        <taxon>Eurotiomycetidae</taxon>
        <taxon>Eurotiales</taxon>
        <taxon>Trichocomaceae</taxon>
        <taxon>Talaromyces</taxon>
        <taxon>Talaromyces sect. Bacilispori</taxon>
    </lineage>
</organism>
<name>A0AAD4Q598_9EURO</name>
<keyword evidence="4" id="KW-1185">Reference proteome</keyword>
<accession>A0AAD4Q598</accession>
<comment type="caution">
    <text evidence="3">The sequence shown here is derived from an EMBL/GenBank/DDBJ whole genome shotgun (WGS) entry which is preliminary data.</text>
</comment>
<dbReference type="EMBL" id="JAJTJA010000002">
    <property type="protein sequence ID" value="KAH8703805.1"/>
    <property type="molecule type" value="Genomic_DNA"/>
</dbReference>
<dbReference type="PANTHER" id="PTHR31996:SF2">
    <property type="entry name" value="COILED-COIL DOMAIN-CONTAINING PROTEIN 115"/>
    <property type="match status" value="1"/>
</dbReference>
<protein>
    <recommendedName>
        <fullName evidence="1">Vacuolar ATPase assembly protein VMA22</fullName>
    </recommendedName>
</protein>
<feature type="compositionally biased region" description="Basic and acidic residues" evidence="2">
    <location>
        <begin position="118"/>
        <end position="137"/>
    </location>
</feature>